<sequence length="261" mass="28012">MKVENRTFIVSGGSSGLGAATVQDLLARNAYVSILDRSPPPEELKSSSRVRYFAVDIREVDQINKAVEGTVEWTKETSAPLGGVVNCAGVAVAAKIIDSHNEPHSLDLWDFAIAVNLTGTFNLTRLALKHLVKVAPEEGPDGERGVIIFVASAAAYEGQPGQTAYAATKGGIRSMTLPMARDLARHGVRVVTIAPGVFDSSMTANFSPKARKSLENEGIIYPRRFGQPHEFAGTVRWILDTPYINGETIRLSGAGRLPGKL</sequence>
<comment type="similarity">
    <text evidence="3">Belongs to the short-chain dehydrogenases/reductases (SDR) family.</text>
</comment>
<accession>A0A9W8J929</accession>
<evidence type="ECO:0000259" key="4">
    <source>
        <dbReference type="SMART" id="SM00822"/>
    </source>
</evidence>
<dbReference type="SUPFAM" id="SSF51735">
    <property type="entry name" value="NAD(P)-binding Rossmann-fold domains"/>
    <property type="match status" value="1"/>
</dbReference>
<evidence type="ECO:0000256" key="2">
    <source>
        <dbReference type="ARBA" id="ARBA00023002"/>
    </source>
</evidence>
<dbReference type="GO" id="GO:0016491">
    <property type="term" value="F:oxidoreductase activity"/>
    <property type="evidence" value="ECO:0007669"/>
    <property type="project" value="UniProtKB-KW"/>
</dbReference>
<evidence type="ECO:0000256" key="1">
    <source>
        <dbReference type="ARBA" id="ARBA00022857"/>
    </source>
</evidence>
<keyword evidence="1" id="KW-0521">NADP</keyword>
<proteinExistence type="inferred from homology"/>
<dbReference type="InterPro" id="IPR002347">
    <property type="entry name" value="SDR_fam"/>
</dbReference>
<gene>
    <name evidence="5" type="ORF">H1R20_g8601</name>
</gene>
<dbReference type="PROSITE" id="PS00061">
    <property type="entry name" value="ADH_SHORT"/>
    <property type="match status" value="1"/>
</dbReference>
<dbReference type="PANTHER" id="PTHR43658">
    <property type="entry name" value="SHORT-CHAIN DEHYDROGENASE/REDUCTASE"/>
    <property type="match status" value="1"/>
</dbReference>
<dbReference type="InterPro" id="IPR036291">
    <property type="entry name" value="NAD(P)-bd_dom_sf"/>
</dbReference>
<evidence type="ECO:0000313" key="6">
    <source>
        <dbReference type="Proteomes" id="UP001140091"/>
    </source>
</evidence>
<dbReference type="PANTHER" id="PTHR43658:SF8">
    <property type="entry name" value="17-BETA-HYDROXYSTEROID DEHYDROGENASE 14-RELATED"/>
    <property type="match status" value="1"/>
</dbReference>
<dbReference type="SMART" id="SM00822">
    <property type="entry name" value="PKS_KR"/>
    <property type="match status" value="1"/>
</dbReference>
<dbReference type="InterPro" id="IPR020904">
    <property type="entry name" value="Sc_DH/Rdtase_CS"/>
</dbReference>
<name>A0A9W8J929_9AGAR</name>
<feature type="domain" description="Ketoreductase" evidence="4">
    <location>
        <begin position="6"/>
        <end position="201"/>
    </location>
</feature>
<dbReference type="Pfam" id="PF00106">
    <property type="entry name" value="adh_short"/>
    <property type="match status" value="1"/>
</dbReference>
<dbReference type="PRINTS" id="PR00080">
    <property type="entry name" value="SDRFAMILY"/>
</dbReference>
<dbReference type="AlphaFoldDB" id="A0A9W8J929"/>
<keyword evidence="2" id="KW-0560">Oxidoreductase</keyword>
<keyword evidence="6" id="KW-1185">Reference proteome</keyword>
<dbReference type="EMBL" id="JANBPK010000924">
    <property type="protein sequence ID" value="KAJ2928498.1"/>
    <property type="molecule type" value="Genomic_DNA"/>
</dbReference>
<dbReference type="OrthoDB" id="1274115at2759"/>
<dbReference type="Proteomes" id="UP001140091">
    <property type="component" value="Unassembled WGS sequence"/>
</dbReference>
<feature type="non-terminal residue" evidence="5">
    <location>
        <position position="1"/>
    </location>
</feature>
<dbReference type="InterPro" id="IPR057326">
    <property type="entry name" value="KR_dom"/>
</dbReference>
<evidence type="ECO:0000256" key="3">
    <source>
        <dbReference type="RuleBase" id="RU000363"/>
    </source>
</evidence>
<dbReference type="Gene3D" id="3.40.50.720">
    <property type="entry name" value="NAD(P)-binding Rossmann-like Domain"/>
    <property type="match status" value="1"/>
</dbReference>
<reference evidence="5" key="1">
    <citation type="submission" date="2022-06" db="EMBL/GenBank/DDBJ databases">
        <title>Genome Sequence of Candolleomyces eurysporus.</title>
        <authorList>
            <person name="Buettner E."/>
        </authorList>
    </citation>
    <scope>NUCLEOTIDE SEQUENCE</scope>
    <source>
        <strain evidence="5">VTCC 930004</strain>
    </source>
</reference>
<evidence type="ECO:0000313" key="5">
    <source>
        <dbReference type="EMBL" id="KAJ2928498.1"/>
    </source>
</evidence>
<dbReference type="PRINTS" id="PR00081">
    <property type="entry name" value="GDHRDH"/>
</dbReference>
<organism evidence="5 6">
    <name type="scientific">Candolleomyces eurysporus</name>
    <dbReference type="NCBI Taxonomy" id="2828524"/>
    <lineage>
        <taxon>Eukaryota</taxon>
        <taxon>Fungi</taxon>
        <taxon>Dikarya</taxon>
        <taxon>Basidiomycota</taxon>
        <taxon>Agaricomycotina</taxon>
        <taxon>Agaricomycetes</taxon>
        <taxon>Agaricomycetidae</taxon>
        <taxon>Agaricales</taxon>
        <taxon>Agaricineae</taxon>
        <taxon>Psathyrellaceae</taxon>
        <taxon>Candolleomyces</taxon>
    </lineage>
</organism>
<protein>
    <recommendedName>
        <fullName evidence="4">Ketoreductase domain-containing protein</fullName>
    </recommendedName>
</protein>
<comment type="caution">
    <text evidence="5">The sequence shown here is derived from an EMBL/GenBank/DDBJ whole genome shotgun (WGS) entry which is preliminary data.</text>
</comment>